<feature type="signal peptide" evidence="1">
    <location>
        <begin position="1"/>
        <end position="19"/>
    </location>
</feature>
<evidence type="ECO:0000313" key="4">
    <source>
        <dbReference type="Proteomes" id="UP000828390"/>
    </source>
</evidence>
<sequence>MSYTVYLTLLNVCVHLVTSSSAGFNVTEIAIMTFVQSTMCDNYKTCGKVIQETNSERVETFVNDLQFTWPKLPPKGCCQECSCDIPTCVIMGTCCPDILDQVNSSGKYSML</sequence>
<reference evidence="3" key="2">
    <citation type="submission" date="2020-11" db="EMBL/GenBank/DDBJ databases">
        <authorList>
            <person name="McCartney M.A."/>
            <person name="Auch B."/>
            <person name="Kono T."/>
            <person name="Mallez S."/>
            <person name="Becker A."/>
            <person name="Gohl D.M."/>
            <person name="Silverstein K.A.T."/>
            <person name="Koren S."/>
            <person name="Bechman K.B."/>
            <person name="Herman A."/>
            <person name="Abrahante J.E."/>
            <person name="Garbe J."/>
        </authorList>
    </citation>
    <scope>NUCLEOTIDE SEQUENCE</scope>
    <source>
        <strain evidence="3">Duluth1</strain>
        <tissue evidence="3">Whole animal</tissue>
    </source>
</reference>
<dbReference type="AlphaFoldDB" id="A0A9D4L6Y9"/>
<protein>
    <submittedName>
        <fullName evidence="3">Uncharacterized protein</fullName>
    </submittedName>
</protein>
<evidence type="ECO:0000313" key="3">
    <source>
        <dbReference type="EMBL" id="KAH3852595.1"/>
    </source>
</evidence>
<evidence type="ECO:0000256" key="1">
    <source>
        <dbReference type="SAM" id="SignalP"/>
    </source>
</evidence>
<keyword evidence="1" id="KW-0732">Signal</keyword>
<gene>
    <name evidence="2" type="ORF">DPMN_094962</name>
    <name evidence="3" type="ORF">DPMN_095107</name>
</gene>
<proteinExistence type="predicted"/>
<dbReference type="Proteomes" id="UP000828390">
    <property type="component" value="Unassembled WGS sequence"/>
</dbReference>
<dbReference type="EMBL" id="JAIWYP010000003">
    <property type="protein sequence ID" value="KAH3852452.1"/>
    <property type="molecule type" value="Genomic_DNA"/>
</dbReference>
<accession>A0A9D4L6Y9</accession>
<comment type="caution">
    <text evidence="3">The sequence shown here is derived from an EMBL/GenBank/DDBJ whole genome shotgun (WGS) entry which is preliminary data.</text>
</comment>
<reference evidence="3" key="1">
    <citation type="journal article" date="2019" name="bioRxiv">
        <title>The Genome of the Zebra Mussel, Dreissena polymorpha: A Resource for Invasive Species Research.</title>
        <authorList>
            <person name="McCartney M.A."/>
            <person name="Auch B."/>
            <person name="Kono T."/>
            <person name="Mallez S."/>
            <person name="Zhang Y."/>
            <person name="Obille A."/>
            <person name="Becker A."/>
            <person name="Abrahante J.E."/>
            <person name="Garbe J."/>
            <person name="Badalamenti J.P."/>
            <person name="Herman A."/>
            <person name="Mangelson H."/>
            <person name="Liachko I."/>
            <person name="Sullivan S."/>
            <person name="Sone E.D."/>
            <person name="Koren S."/>
            <person name="Silverstein K.A.T."/>
            <person name="Beckman K.B."/>
            <person name="Gohl D.M."/>
        </authorList>
    </citation>
    <scope>NUCLEOTIDE SEQUENCE</scope>
    <source>
        <strain evidence="3">Duluth1</strain>
        <tissue evidence="3">Whole animal</tissue>
    </source>
</reference>
<evidence type="ECO:0000313" key="2">
    <source>
        <dbReference type="EMBL" id="KAH3852452.1"/>
    </source>
</evidence>
<dbReference type="EMBL" id="JAIWYP010000003">
    <property type="protein sequence ID" value="KAH3852595.1"/>
    <property type="molecule type" value="Genomic_DNA"/>
</dbReference>
<organism evidence="3 4">
    <name type="scientific">Dreissena polymorpha</name>
    <name type="common">Zebra mussel</name>
    <name type="synonym">Mytilus polymorpha</name>
    <dbReference type="NCBI Taxonomy" id="45954"/>
    <lineage>
        <taxon>Eukaryota</taxon>
        <taxon>Metazoa</taxon>
        <taxon>Spiralia</taxon>
        <taxon>Lophotrochozoa</taxon>
        <taxon>Mollusca</taxon>
        <taxon>Bivalvia</taxon>
        <taxon>Autobranchia</taxon>
        <taxon>Heteroconchia</taxon>
        <taxon>Euheterodonta</taxon>
        <taxon>Imparidentia</taxon>
        <taxon>Neoheterodontei</taxon>
        <taxon>Myida</taxon>
        <taxon>Dreissenoidea</taxon>
        <taxon>Dreissenidae</taxon>
        <taxon>Dreissena</taxon>
    </lineage>
</organism>
<keyword evidence="4" id="KW-1185">Reference proteome</keyword>
<feature type="chain" id="PRO_5040045509" evidence="1">
    <location>
        <begin position="20"/>
        <end position="111"/>
    </location>
</feature>
<name>A0A9D4L6Y9_DREPO</name>